<name>A0AAV4SL70_9ARAC</name>
<feature type="signal peptide" evidence="1">
    <location>
        <begin position="1"/>
        <end position="21"/>
    </location>
</feature>
<feature type="chain" id="PRO_5043461616" description="DUF19 domain-containing protein" evidence="1">
    <location>
        <begin position="22"/>
        <end position="228"/>
    </location>
</feature>
<keyword evidence="3" id="KW-1185">Reference proteome</keyword>
<proteinExistence type="predicted"/>
<dbReference type="EMBL" id="BPLQ01007976">
    <property type="protein sequence ID" value="GIY33729.1"/>
    <property type="molecule type" value="Genomic_DNA"/>
</dbReference>
<evidence type="ECO:0000313" key="2">
    <source>
        <dbReference type="EMBL" id="GIY33729.1"/>
    </source>
</evidence>
<keyword evidence="1" id="KW-0732">Signal</keyword>
<evidence type="ECO:0000313" key="3">
    <source>
        <dbReference type="Proteomes" id="UP001054837"/>
    </source>
</evidence>
<sequence>MLCLKTLGFALSILLFVTVSSTKIDCEIDYLMENCEYPELFSMLPSSVEEYNVICPKLKNYAKCTKDFQDACGRELELFFYPSQENYENIYSVFSDVCDEDTLIYEVITENLRCLNETLENSPCYDVIQADMQEYVPHYANENYSSLPEEIICLREIWYSDCFTDDIQKNCGELTADMVKEFIRRSYYIELYCDITDAKELLADVDRYRLKSHERDYLVDLVTRHGDE</sequence>
<evidence type="ECO:0000256" key="1">
    <source>
        <dbReference type="SAM" id="SignalP"/>
    </source>
</evidence>
<organism evidence="2 3">
    <name type="scientific">Caerostris darwini</name>
    <dbReference type="NCBI Taxonomy" id="1538125"/>
    <lineage>
        <taxon>Eukaryota</taxon>
        <taxon>Metazoa</taxon>
        <taxon>Ecdysozoa</taxon>
        <taxon>Arthropoda</taxon>
        <taxon>Chelicerata</taxon>
        <taxon>Arachnida</taxon>
        <taxon>Araneae</taxon>
        <taxon>Araneomorphae</taxon>
        <taxon>Entelegynae</taxon>
        <taxon>Araneoidea</taxon>
        <taxon>Araneidae</taxon>
        <taxon>Caerostris</taxon>
    </lineage>
</organism>
<evidence type="ECO:0008006" key="4">
    <source>
        <dbReference type="Google" id="ProtNLM"/>
    </source>
</evidence>
<dbReference type="AlphaFoldDB" id="A0AAV4SL70"/>
<accession>A0AAV4SL70</accession>
<protein>
    <recommendedName>
        <fullName evidence="4">DUF19 domain-containing protein</fullName>
    </recommendedName>
</protein>
<dbReference type="Proteomes" id="UP001054837">
    <property type="component" value="Unassembled WGS sequence"/>
</dbReference>
<reference evidence="2 3" key="1">
    <citation type="submission" date="2021-06" db="EMBL/GenBank/DDBJ databases">
        <title>Caerostris darwini draft genome.</title>
        <authorList>
            <person name="Kono N."/>
            <person name="Arakawa K."/>
        </authorList>
    </citation>
    <scope>NUCLEOTIDE SEQUENCE [LARGE SCALE GENOMIC DNA]</scope>
</reference>
<comment type="caution">
    <text evidence="2">The sequence shown here is derived from an EMBL/GenBank/DDBJ whole genome shotgun (WGS) entry which is preliminary data.</text>
</comment>
<gene>
    <name evidence="2" type="ORF">CDAR_386221</name>
</gene>